<dbReference type="Gene3D" id="1.10.287.950">
    <property type="entry name" value="Methyl-accepting chemotaxis protein"/>
    <property type="match status" value="1"/>
</dbReference>
<dbReference type="GO" id="GO:0006935">
    <property type="term" value="P:chemotaxis"/>
    <property type="evidence" value="ECO:0007669"/>
    <property type="project" value="UniProtKB-ARBA"/>
</dbReference>
<organism evidence="10 11">
    <name type="scientific">Pseudomonas fragi</name>
    <dbReference type="NCBI Taxonomy" id="296"/>
    <lineage>
        <taxon>Bacteria</taxon>
        <taxon>Pseudomonadati</taxon>
        <taxon>Pseudomonadota</taxon>
        <taxon>Gammaproteobacteria</taxon>
        <taxon>Pseudomonadales</taxon>
        <taxon>Pseudomonadaceae</taxon>
        <taxon>Pseudomonas</taxon>
    </lineage>
</organism>
<keyword evidence="4" id="KW-0812">Transmembrane</keyword>
<sequence length="438" mass="45552">MGVVEVVVVLVPDVLQLGCVQVAGDFRYAAPGRASPGDVLAALVAQVTVGGGQATHAALVVGLVETDLAAFEHPALEAGVGQADTAKGLRQHAGFTAGDHRVGEEHVTGFKHGIEGAHFQRGTGRRKGGGRFAVAIADRQDAAAIGAAAAIELEPEQAIGIQAEADGALGEARLELADKALAPFLAVIGMGAADIVVHIVVAGVNLEAGTFDKTVLGSVVIGVGEGWDRCSQLVMQSRSTVQHLASELERATEVVHHLQSHSSDISSVLEVIRSIAEQTNLLALNAAIEAARAGDQGRGFAVVADEVRGLAQRTQQSTCEIQAMISALQEGAQAAVQVMQQSSEYAQNSVNQTQMASCALDGISLQVQKITEMSVQIAAAVEEQSVVSEDINRNIAGIRSACEVTVDAGQQSHRHSGDVADLAASLRSLAQEFWQTRR</sequence>
<dbReference type="InterPro" id="IPR004089">
    <property type="entry name" value="MCPsignal_dom"/>
</dbReference>
<comment type="subcellular location">
    <subcellularLocation>
        <location evidence="1">Cell membrane</location>
    </subcellularLocation>
</comment>
<dbReference type="EMBL" id="JAAQYX010000014">
    <property type="protein sequence ID" value="NNB49997.1"/>
    <property type="molecule type" value="Genomic_DNA"/>
</dbReference>
<dbReference type="SUPFAM" id="SSF58104">
    <property type="entry name" value="Methyl-accepting chemotaxis protein (MCP) signaling domain"/>
    <property type="match status" value="1"/>
</dbReference>
<dbReference type="GO" id="GO:0007165">
    <property type="term" value="P:signal transduction"/>
    <property type="evidence" value="ECO:0007669"/>
    <property type="project" value="UniProtKB-KW"/>
</dbReference>
<keyword evidence="5" id="KW-1133">Transmembrane helix</keyword>
<name>A0A9Q5B0E6_PSEFR</name>
<evidence type="ECO:0000256" key="8">
    <source>
        <dbReference type="PROSITE-ProRule" id="PRU00284"/>
    </source>
</evidence>
<keyword evidence="2" id="KW-1003">Cell membrane</keyword>
<dbReference type="AlphaFoldDB" id="A0A9Q5B0E6"/>
<feature type="domain" description="Methyl-accepting transducer" evidence="9">
    <location>
        <begin position="232"/>
        <end position="399"/>
    </location>
</feature>
<dbReference type="SMART" id="SM00283">
    <property type="entry name" value="MA"/>
    <property type="match status" value="1"/>
</dbReference>
<gene>
    <name evidence="10" type="ORF">HBN89_12075</name>
</gene>
<evidence type="ECO:0000256" key="7">
    <source>
        <dbReference type="ARBA" id="ARBA00023224"/>
    </source>
</evidence>
<dbReference type="Pfam" id="PF00015">
    <property type="entry name" value="MCPsignal"/>
    <property type="match status" value="1"/>
</dbReference>
<evidence type="ECO:0000313" key="10">
    <source>
        <dbReference type="EMBL" id="NNB49997.1"/>
    </source>
</evidence>
<dbReference type="GO" id="GO:0005886">
    <property type="term" value="C:plasma membrane"/>
    <property type="evidence" value="ECO:0007669"/>
    <property type="project" value="UniProtKB-SubCell"/>
</dbReference>
<comment type="caution">
    <text evidence="10">The sequence shown here is derived from an EMBL/GenBank/DDBJ whole genome shotgun (WGS) entry which is preliminary data.</text>
</comment>
<evidence type="ECO:0000256" key="3">
    <source>
        <dbReference type="ARBA" id="ARBA00022481"/>
    </source>
</evidence>
<evidence type="ECO:0000256" key="4">
    <source>
        <dbReference type="ARBA" id="ARBA00022692"/>
    </source>
</evidence>
<evidence type="ECO:0000259" key="9">
    <source>
        <dbReference type="PROSITE" id="PS50111"/>
    </source>
</evidence>
<accession>A0A9Q5B0E6</accession>
<evidence type="ECO:0000256" key="2">
    <source>
        <dbReference type="ARBA" id="ARBA00022475"/>
    </source>
</evidence>
<dbReference type="PANTHER" id="PTHR32089:SF74">
    <property type="entry name" value="METHYL-ACCEPTING CHEMOTAXIS PROTEIN AER"/>
    <property type="match status" value="1"/>
</dbReference>
<protein>
    <submittedName>
        <fullName evidence="10">Chemotaxis protein</fullName>
    </submittedName>
</protein>
<dbReference type="PANTHER" id="PTHR32089">
    <property type="entry name" value="METHYL-ACCEPTING CHEMOTAXIS PROTEIN MCPB"/>
    <property type="match status" value="1"/>
</dbReference>
<evidence type="ECO:0000313" key="11">
    <source>
        <dbReference type="Proteomes" id="UP000564604"/>
    </source>
</evidence>
<dbReference type="PROSITE" id="PS50111">
    <property type="entry name" value="CHEMOTAXIS_TRANSDUC_2"/>
    <property type="match status" value="1"/>
</dbReference>
<keyword evidence="7 8" id="KW-0807">Transducer</keyword>
<dbReference type="Proteomes" id="UP000564604">
    <property type="component" value="Unassembled WGS sequence"/>
</dbReference>
<keyword evidence="3" id="KW-0488">Methylation</keyword>
<evidence type="ECO:0000256" key="6">
    <source>
        <dbReference type="ARBA" id="ARBA00023136"/>
    </source>
</evidence>
<proteinExistence type="predicted"/>
<evidence type="ECO:0000256" key="5">
    <source>
        <dbReference type="ARBA" id="ARBA00022989"/>
    </source>
</evidence>
<keyword evidence="6" id="KW-0472">Membrane</keyword>
<reference evidence="10 11" key="1">
    <citation type="journal article" date="2020" name="Front. Microbiol.">
        <title>Genetic Organization of the aprX-lipA2 Operon Affects the Proteolytic Potential of Pseudomonas Species in Milk.</title>
        <authorList>
            <person name="Maier C."/>
            <person name="Huptas C."/>
            <person name="von Neubeck M."/>
            <person name="Scherer S."/>
            <person name="Wenning M."/>
            <person name="Lucking G."/>
        </authorList>
    </citation>
    <scope>NUCLEOTIDE SEQUENCE [LARGE SCALE GENOMIC DNA]</scope>
    <source>
        <strain evidence="10 11">WS 5094</strain>
    </source>
</reference>
<evidence type="ECO:0000256" key="1">
    <source>
        <dbReference type="ARBA" id="ARBA00004236"/>
    </source>
</evidence>